<dbReference type="PANTHER" id="PTHR43047:SF78">
    <property type="entry name" value="SENSORY_REGULATORY PROTEIN RPFC"/>
    <property type="match status" value="1"/>
</dbReference>
<feature type="transmembrane region" description="Helical" evidence="13">
    <location>
        <begin position="63"/>
        <end position="87"/>
    </location>
</feature>
<dbReference type="Gene3D" id="1.10.287.130">
    <property type="match status" value="1"/>
</dbReference>
<dbReference type="InterPro" id="IPR000014">
    <property type="entry name" value="PAS"/>
</dbReference>
<dbReference type="SMART" id="SM00091">
    <property type="entry name" value="PAS"/>
    <property type="match status" value="2"/>
</dbReference>
<evidence type="ECO:0000259" key="17">
    <source>
        <dbReference type="PROSITE" id="PS50113"/>
    </source>
</evidence>
<gene>
    <name evidence="18" type="ORF">KCG34_25050</name>
</gene>
<dbReference type="PROSITE" id="PS50110">
    <property type="entry name" value="RESPONSE_REGULATORY"/>
    <property type="match status" value="1"/>
</dbReference>
<keyword evidence="19" id="KW-1185">Reference proteome</keyword>
<dbReference type="InterPro" id="IPR001610">
    <property type="entry name" value="PAC"/>
</dbReference>
<dbReference type="SUPFAM" id="SSF52172">
    <property type="entry name" value="CheY-like"/>
    <property type="match status" value="1"/>
</dbReference>
<dbReference type="PRINTS" id="PR00344">
    <property type="entry name" value="BCTRLSENSOR"/>
</dbReference>
<dbReference type="PROSITE" id="PS50113">
    <property type="entry name" value="PAC"/>
    <property type="match status" value="2"/>
</dbReference>
<reference evidence="18" key="1">
    <citation type="submission" date="2021-04" db="EMBL/GenBank/DDBJ databases">
        <title>The complete genome sequence of Caulobacter sp. S6.</title>
        <authorList>
            <person name="Tang Y."/>
            <person name="Ouyang W."/>
            <person name="Liu Q."/>
            <person name="Huang B."/>
            <person name="Guo Z."/>
            <person name="Lei P."/>
        </authorList>
    </citation>
    <scope>NUCLEOTIDE SEQUENCE</scope>
    <source>
        <strain evidence="18">S6</strain>
    </source>
</reference>
<dbReference type="InterPro" id="IPR036097">
    <property type="entry name" value="HisK_dim/P_sf"/>
</dbReference>
<dbReference type="InterPro" id="IPR013655">
    <property type="entry name" value="PAS_fold_3"/>
</dbReference>
<dbReference type="Pfam" id="PF05231">
    <property type="entry name" value="MASE1"/>
    <property type="match status" value="1"/>
</dbReference>
<evidence type="ECO:0000256" key="1">
    <source>
        <dbReference type="ARBA" id="ARBA00000085"/>
    </source>
</evidence>
<feature type="domain" description="PAC" evidence="17">
    <location>
        <begin position="484"/>
        <end position="537"/>
    </location>
</feature>
<keyword evidence="11 13" id="KW-0472">Membrane</keyword>
<dbReference type="InterPro" id="IPR036890">
    <property type="entry name" value="HATPase_C_sf"/>
</dbReference>
<dbReference type="InterPro" id="IPR003594">
    <property type="entry name" value="HATPase_dom"/>
</dbReference>
<keyword evidence="4" id="KW-1003">Cell membrane</keyword>
<comment type="catalytic activity">
    <reaction evidence="1">
        <text>ATP + protein L-histidine = ADP + protein N-phospho-L-histidine.</text>
        <dbReference type="EC" id="2.7.13.3"/>
    </reaction>
</comment>
<dbReference type="InterPro" id="IPR004358">
    <property type="entry name" value="Sig_transdc_His_kin-like_C"/>
</dbReference>
<dbReference type="CDD" id="cd16922">
    <property type="entry name" value="HATPase_EvgS-ArcB-TorS-like"/>
    <property type="match status" value="1"/>
</dbReference>
<dbReference type="Pfam" id="PF00512">
    <property type="entry name" value="HisKA"/>
    <property type="match status" value="1"/>
</dbReference>
<feature type="transmembrane region" description="Helical" evidence="13">
    <location>
        <begin position="40"/>
        <end position="57"/>
    </location>
</feature>
<evidence type="ECO:0000313" key="18">
    <source>
        <dbReference type="EMBL" id="QUD88258.1"/>
    </source>
</evidence>
<dbReference type="FunFam" id="3.30.565.10:FF:000010">
    <property type="entry name" value="Sensor histidine kinase RcsC"/>
    <property type="match status" value="1"/>
</dbReference>
<dbReference type="EC" id="2.7.13.3" evidence="3"/>
<dbReference type="SUPFAM" id="SSF55785">
    <property type="entry name" value="PYP-like sensor domain (PAS domain)"/>
    <property type="match status" value="2"/>
</dbReference>
<dbReference type="Gene3D" id="3.30.450.20">
    <property type="entry name" value="PAS domain"/>
    <property type="match status" value="2"/>
</dbReference>
<sequence length="929" mass="99190">MFVTTWLSVLISTYTKGVVPIWPANAVVLAAMLARPEGQWAPLLAFGFVGGLLGNLAGGNPTALSVILSASNAIEVSICSFGLRFVLKGPPDFSKRRDLVTFVLLCSAAAITSALTTSRFFEGYRGRESLRDILMWTLSDGLGLLIVTPALISFTGPKLRAALGGAGKWRAAAMLAAFAATDCMAFLQTRYSVLFVVSAAMLVLVFELETVGAAAGLVLTALIGEGLSVFGFGPTPLVGQTAHESELSLQIFLGVSAVLNLSVGAALARSRRLQADLAESEARYRLLTDKAVDITLRYDPDWIIEFVSPAVRRLGYEPAALIGTKVTDLMHPKDRASTRRARSALAGGARDLDAADLEFRVRCADGKWVWMQGSPSPLTNDKGEVTGALSVWRDVSVRKAAELALAESEAKFRMLAENVSDVITRADLNGVLTYLSPSCETVFGYKPEELVGRNSLDYMHPDDRARVSARVRAVIEHPATGLSIRLEYRLKRKDGQYAWIEADPTLVLDPQSGRPIAIQDCVRDVSARKALEAELVRKQREAEAATIAKSDFLANMSHEIRTPLTGIIGFGALLEEVKGLPPAAVRHIARITTASQTLLSVVNDILDFSKIDAGQIELDPHAFAPAAFITETVTLVSSHAAAKGLALEVRPSGALPVAAFADWARIRQILLNLLTNAIKFTEGGSVTVIADYTMALGGSLRFEVIDTGIGVPEELSHRLFQRFSQVDGSISREFGGTGLGLAICKGLVDAMGGEIGVESQLGQGSTFWFTVPAPAADQVEAEPARESGAFEVGALRILLVDDVEMNRALVVAMLTPFDVEVVEAAGGAEAVSAAMQQPFDLILMDLQMPGMDGLAASRAIRANSNLNYETPILALSANILPAHLAACREAGMNDHIAKPIRPEDLLGKIAHWGEPQRTAAAADGSTARA</sequence>
<dbReference type="CDD" id="cd00130">
    <property type="entry name" value="PAS"/>
    <property type="match status" value="2"/>
</dbReference>
<dbReference type="SUPFAM" id="SSF47384">
    <property type="entry name" value="Homodimeric domain of signal transducing histidine kinase"/>
    <property type="match status" value="1"/>
</dbReference>
<name>A0A975FZB9_9CAUL</name>
<dbReference type="SMART" id="SM00387">
    <property type="entry name" value="HATPase_c"/>
    <property type="match status" value="1"/>
</dbReference>
<evidence type="ECO:0000256" key="11">
    <source>
        <dbReference type="ARBA" id="ARBA00023136"/>
    </source>
</evidence>
<evidence type="ECO:0000256" key="10">
    <source>
        <dbReference type="ARBA" id="ARBA00023012"/>
    </source>
</evidence>
<feature type="domain" description="Response regulatory" evidence="15">
    <location>
        <begin position="796"/>
        <end position="913"/>
    </location>
</feature>
<comment type="subcellular location">
    <subcellularLocation>
        <location evidence="2">Cell membrane</location>
        <topology evidence="2">Multi-pass membrane protein</topology>
    </subcellularLocation>
</comment>
<keyword evidence="7 13" id="KW-0812">Transmembrane</keyword>
<feature type="transmembrane region" description="Helical" evidence="13">
    <location>
        <begin position="193"/>
        <end position="208"/>
    </location>
</feature>
<keyword evidence="6" id="KW-0808">Transferase</keyword>
<keyword evidence="10" id="KW-0902">Two-component regulatory system</keyword>
<dbReference type="PANTHER" id="PTHR43047">
    <property type="entry name" value="TWO-COMPONENT HISTIDINE PROTEIN KINASE"/>
    <property type="match status" value="1"/>
</dbReference>
<evidence type="ECO:0000256" key="5">
    <source>
        <dbReference type="ARBA" id="ARBA00022553"/>
    </source>
</evidence>
<organism evidence="18 19">
    <name type="scientific">Phenylobacterium montanum</name>
    <dbReference type="NCBI Taxonomy" id="2823693"/>
    <lineage>
        <taxon>Bacteria</taxon>
        <taxon>Pseudomonadati</taxon>
        <taxon>Pseudomonadota</taxon>
        <taxon>Alphaproteobacteria</taxon>
        <taxon>Caulobacterales</taxon>
        <taxon>Caulobacteraceae</taxon>
        <taxon>Phenylobacterium</taxon>
    </lineage>
</organism>
<accession>A0A975FZB9</accession>
<dbReference type="InterPro" id="IPR011006">
    <property type="entry name" value="CheY-like_superfamily"/>
</dbReference>
<dbReference type="InterPro" id="IPR000700">
    <property type="entry name" value="PAS-assoc_C"/>
</dbReference>
<proteinExistence type="predicted"/>
<dbReference type="PROSITE" id="PS50112">
    <property type="entry name" value="PAS"/>
    <property type="match status" value="1"/>
</dbReference>
<dbReference type="RefSeq" id="WP_211938309.1">
    <property type="nucleotide sequence ID" value="NZ_CP073078.1"/>
</dbReference>
<evidence type="ECO:0000256" key="13">
    <source>
        <dbReference type="SAM" id="Phobius"/>
    </source>
</evidence>
<dbReference type="InterPro" id="IPR005467">
    <property type="entry name" value="His_kinase_dom"/>
</dbReference>
<dbReference type="GO" id="GO:0000155">
    <property type="term" value="F:phosphorelay sensor kinase activity"/>
    <property type="evidence" value="ECO:0007669"/>
    <property type="project" value="InterPro"/>
</dbReference>
<dbReference type="InterPro" id="IPR007895">
    <property type="entry name" value="MASE1"/>
</dbReference>
<evidence type="ECO:0000259" key="16">
    <source>
        <dbReference type="PROSITE" id="PS50112"/>
    </source>
</evidence>
<feature type="modified residue" description="4-aspartylphosphate" evidence="12">
    <location>
        <position position="845"/>
    </location>
</feature>
<evidence type="ECO:0000256" key="4">
    <source>
        <dbReference type="ARBA" id="ARBA00022475"/>
    </source>
</evidence>
<dbReference type="Pfam" id="PF00072">
    <property type="entry name" value="Response_reg"/>
    <property type="match status" value="1"/>
</dbReference>
<dbReference type="PROSITE" id="PS50109">
    <property type="entry name" value="HIS_KIN"/>
    <property type="match status" value="1"/>
</dbReference>
<keyword evidence="5 12" id="KW-0597">Phosphoprotein</keyword>
<evidence type="ECO:0000256" key="9">
    <source>
        <dbReference type="ARBA" id="ARBA00022989"/>
    </source>
</evidence>
<dbReference type="InterPro" id="IPR035965">
    <property type="entry name" value="PAS-like_dom_sf"/>
</dbReference>
<dbReference type="KEGG" id="caul:KCG34_25050"/>
<feature type="transmembrane region" description="Helical" evidence="13">
    <location>
        <begin position="6"/>
        <end position="33"/>
    </location>
</feature>
<feature type="domain" description="PAC" evidence="17">
    <location>
        <begin position="355"/>
        <end position="407"/>
    </location>
</feature>
<feature type="transmembrane region" description="Helical" evidence="13">
    <location>
        <begin position="215"/>
        <end position="235"/>
    </location>
</feature>
<dbReference type="SMART" id="SM00086">
    <property type="entry name" value="PAC"/>
    <property type="match status" value="2"/>
</dbReference>
<dbReference type="AlphaFoldDB" id="A0A975FZB9"/>
<dbReference type="EMBL" id="CP073078">
    <property type="protein sequence ID" value="QUD88258.1"/>
    <property type="molecule type" value="Genomic_DNA"/>
</dbReference>
<evidence type="ECO:0000256" key="7">
    <source>
        <dbReference type="ARBA" id="ARBA00022692"/>
    </source>
</evidence>
<dbReference type="NCBIfam" id="TIGR00229">
    <property type="entry name" value="sensory_box"/>
    <property type="match status" value="2"/>
</dbReference>
<evidence type="ECO:0000259" key="14">
    <source>
        <dbReference type="PROSITE" id="PS50109"/>
    </source>
</evidence>
<keyword evidence="8" id="KW-0418">Kinase</keyword>
<dbReference type="Gene3D" id="3.40.50.2300">
    <property type="match status" value="1"/>
</dbReference>
<evidence type="ECO:0000259" key="15">
    <source>
        <dbReference type="PROSITE" id="PS50110"/>
    </source>
</evidence>
<feature type="transmembrane region" description="Helical" evidence="13">
    <location>
        <begin position="99"/>
        <end position="121"/>
    </location>
</feature>
<dbReference type="InterPro" id="IPR001789">
    <property type="entry name" value="Sig_transdc_resp-reg_receiver"/>
</dbReference>
<evidence type="ECO:0000256" key="6">
    <source>
        <dbReference type="ARBA" id="ARBA00022679"/>
    </source>
</evidence>
<protein>
    <recommendedName>
        <fullName evidence="3">histidine kinase</fullName>
        <ecNumber evidence="3">2.7.13.3</ecNumber>
    </recommendedName>
</protein>
<feature type="domain" description="PAS" evidence="16">
    <location>
        <begin position="408"/>
        <end position="478"/>
    </location>
</feature>
<dbReference type="SUPFAM" id="SSF55874">
    <property type="entry name" value="ATPase domain of HSP90 chaperone/DNA topoisomerase II/histidine kinase"/>
    <property type="match status" value="1"/>
</dbReference>
<evidence type="ECO:0000256" key="8">
    <source>
        <dbReference type="ARBA" id="ARBA00022777"/>
    </source>
</evidence>
<dbReference type="Gene3D" id="3.30.565.10">
    <property type="entry name" value="Histidine kinase-like ATPase, C-terminal domain"/>
    <property type="match status" value="1"/>
</dbReference>
<feature type="transmembrane region" description="Helical" evidence="13">
    <location>
        <begin position="133"/>
        <end position="157"/>
    </location>
</feature>
<dbReference type="Pfam" id="PF02518">
    <property type="entry name" value="HATPase_c"/>
    <property type="match status" value="1"/>
</dbReference>
<dbReference type="InterPro" id="IPR003661">
    <property type="entry name" value="HisK_dim/P_dom"/>
</dbReference>
<dbReference type="GO" id="GO:0005886">
    <property type="term" value="C:plasma membrane"/>
    <property type="evidence" value="ECO:0007669"/>
    <property type="project" value="UniProtKB-SubCell"/>
</dbReference>
<dbReference type="CDD" id="cd17546">
    <property type="entry name" value="REC_hyHK_CKI1_RcsC-like"/>
    <property type="match status" value="1"/>
</dbReference>
<evidence type="ECO:0000256" key="12">
    <source>
        <dbReference type="PROSITE-ProRule" id="PRU00169"/>
    </source>
</evidence>
<dbReference type="CDD" id="cd00082">
    <property type="entry name" value="HisKA"/>
    <property type="match status" value="1"/>
</dbReference>
<evidence type="ECO:0000313" key="19">
    <source>
        <dbReference type="Proteomes" id="UP000676409"/>
    </source>
</evidence>
<evidence type="ECO:0000256" key="2">
    <source>
        <dbReference type="ARBA" id="ARBA00004651"/>
    </source>
</evidence>
<dbReference type="Proteomes" id="UP000676409">
    <property type="component" value="Chromosome"/>
</dbReference>
<evidence type="ECO:0000256" key="3">
    <source>
        <dbReference type="ARBA" id="ARBA00012438"/>
    </source>
</evidence>
<dbReference type="Pfam" id="PF08447">
    <property type="entry name" value="PAS_3"/>
    <property type="match status" value="2"/>
</dbReference>
<dbReference type="SMART" id="SM00388">
    <property type="entry name" value="HisKA"/>
    <property type="match status" value="1"/>
</dbReference>
<feature type="domain" description="Histidine kinase" evidence="14">
    <location>
        <begin position="555"/>
        <end position="775"/>
    </location>
</feature>
<keyword evidence="9 13" id="KW-1133">Transmembrane helix</keyword>
<dbReference type="SMART" id="SM00448">
    <property type="entry name" value="REC"/>
    <property type="match status" value="1"/>
</dbReference>